<feature type="coiled-coil region" evidence="1">
    <location>
        <begin position="52"/>
        <end position="79"/>
    </location>
</feature>
<dbReference type="PANTHER" id="PTHR38040">
    <property type="entry name" value="UBIQUINONE BIOSYNTHESIS ACCESSORY FACTOR UBIK"/>
    <property type="match status" value="1"/>
</dbReference>
<evidence type="ECO:0000256" key="1">
    <source>
        <dbReference type="SAM" id="Coils"/>
    </source>
</evidence>
<organism evidence="3 4">
    <name type="scientific">Tistlia consotensis USBA 355</name>
    <dbReference type="NCBI Taxonomy" id="560819"/>
    <lineage>
        <taxon>Bacteria</taxon>
        <taxon>Pseudomonadati</taxon>
        <taxon>Pseudomonadota</taxon>
        <taxon>Alphaproteobacteria</taxon>
        <taxon>Rhodospirillales</taxon>
        <taxon>Rhodovibrionaceae</taxon>
        <taxon>Tistlia</taxon>
    </lineage>
</organism>
<dbReference type="PANTHER" id="PTHR38040:SF1">
    <property type="entry name" value="UBIQUINONE BIOSYNTHESIS ACCESSORY FACTOR UBIK"/>
    <property type="match status" value="1"/>
</dbReference>
<dbReference type="EMBL" id="FWZX01000016">
    <property type="protein sequence ID" value="SMF46154.1"/>
    <property type="molecule type" value="Genomic_DNA"/>
</dbReference>
<dbReference type="STRING" id="560819.SAMN05428998_11671"/>
<dbReference type="GO" id="GO:0005829">
    <property type="term" value="C:cytosol"/>
    <property type="evidence" value="ECO:0007669"/>
    <property type="project" value="TreeGrafter"/>
</dbReference>
<dbReference type="Pfam" id="PF04380">
    <property type="entry name" value="BMFP"/>
    <property type="match status" value="1"/>
</dbReference>
<dbReference type="Proteomes" id="UP000192917">
    <property type="component" value="Unassembled WGS sequence"/>
</dbReference>
<keyword evidence="4" id="KW-1185">Reference proteome</keyword>
<dbReference type="AlphaFoldDB" id="A0A1Y6CAX3"/>
<proteinExistence type="predicted"/>
<evidence type="ECO:0000313" key="3">
    <source>
        <dbReference type="EMBL" id="SMF46154.1"/>
    </source>
</evidence>
<dbReference type="InterPro" id="IPR007475">
    <property type="entry name" value="UbiK"/>
</dbReference>
<keyword evidence="1" id="KW-0175">Coiled coil</keyword>
<evidence type="ECO:0000313" key="4">
    <source>
        <dbReference type="Proteomes" id="UP000192917"/>
    </source>
</evidence>
<protein>
    <recommendedName>
        <fullName evidence="5">BMFP domain-containing protein YqiC</fullName>
    </recommendedName>
</protein>
<gene>
    <name evidence="3" type="ORF">SAMN05428998_11671</name>
</gene>
<evidence type="ECO:0000256" key="2">
    <source>
        <dbReference type="SAM" id="MobiDB-lite"/>
    </source>
</evidence>
<sequence>MQTQNPFFDDIAKMMSGAMGVASGMRDEMEARFREWFEGAASRMDLVGREEFEAVKAMAAKARQENEALARRVAELEAALAGRAAAGAKASAAKASRPRKAAKPKAAPKGGAAADAPSGD</sequence>
<feature type="compositionally biased region" description="Low complexity" evidence="2">
    <location>
        <begin position="104"/>
        <end position="120"/>
    </location>
</feature>
<evidence type="ECO:0008006" key="5">
    <source>
        <dbReference type="Google" id="ProtNLM"/>
    </source>
</evidence>
<reference evidence="3 4" key="1">
    <citation type="submission" date="2017-04" db="EMBL/GenBank/DDBJ databases">
        <authorList>
            <person name="Afonso C.L."/>
            <person name="Miller P.J."/>
            <person name="Scott M.A."/>
            <person name="Spackman E."/>
            <person name="Goraichik I."/>
            <person name="Dimitrov K.M."/>
            <person name="Suarez D.L."/>
            <person name="Swayne D.E."/>
        </authorList>
    </citation>
    <scope>NUCLEOTIDE SEQUENCE [LARGE SCALE GENOMIC DNA]</scope>
    <source>
        <strain evidence="3 4">USBA 355</strain>
    </source>
</reference>
<feature type="region of interest" description="Disordered" evidence="2">
    <location>
        <begin position="87"/>
        <end position="120"/>
    </location>
</feature>
<name>A0A1Y6CAX3_9PROT</name>
<accession>A0A1Y6CAX3</accession>